<proteinExistence type="inferred from homology"/>
<dbReference type="GO" id="GO:0006637">
    <property type="term" value="P:acyl-CoA metabolic process"/>
    <property type="evidence" value="ECO:0007669"/>
    <property type="project" value="TreeGrafter"/>
</dbReference>
<dbReference type="InterPro" id="IPR029069">
    <property type="entry name" value="HotDog_dom_sf"/>
</dbReference>
<dbReference type="Gene3D" id="3.10.129.10">
    <property type="entry name" value="Hotdog Thioesterase"/>
    <property type="match status" value="2"/>
</dbReference>
<evidence type="ECO:0000259" key="5">
    <source>
        <dbReference type="PROSITE" id="PS51770"/>
    </source>
</evidence>
<feature type="domain" description="HotDog ACOT-type" evidence="5">
    <location>
        <begin position="234"/>
        <end position="357"/>
    </location>
</feature>
<keyword evidence="7" id="KW-1185">Reference proteome</keyword>
<evidence type="ECO:0000256" key="4">
    <source>
        <dbReference type="ARBA" id="ARBA00022946"/>
    </source>
</evidence>
<reference evidence="7" key="1">
    <citation type="journal article" date="2023" name="Commun. Biol.">
        <title>Genome analysis of Parmales, the sister group of diatoms, reveals the evolutionary specialization of diatoms from phago-mixotrophs to photoautotrophs.</title>
        <authorList>
            <person name="Ban H."/>
            <person name="Sato S."/>
            <person name="Yoshikawa S."/>
            <person name="Yamada K."/>
            <person name="Nakamura Y."/>
            <person name="Ichinomiya M."/>
            <person name="Sato N."/>
            <person name="Blanc-Mathieu R."/>
            <person name="Endo H."/>
            <person name="Kuwata A."/>
            <person name="Ogata H."/>
        </authorList>
    </citation>
    <scope>NUCLEOTIDE SEQUENCE [LARGE SCALE GENOMIC DNA]</scope>
    <source>
        <strain evidence="7">NIES 3700</strain>
    </source>
</reference>
<dbReference type="Proteomes" id="UP001165122">
    <property type="component" value="Unassembled WGS sequence"/>
</dbReference>
<dbReference type="CDD" id="cd03442">
    <property type="entry name" value="BFIT_BACH"/>
    <property type="match status" value="2"/>
</dbReference>
<keyword evidence="3" id="KW-0378">Hydrolase</keyword>
<protein>
    <recommendedName>
        <fullName evidence="5">HotDog ACOT-type domain-containing protein</fullName>
    </recommendedName>
</protein>
<evidence type="ECO:0000256" key="3">
    <source>
        <dbReference type="ARBA" id="ARBA00022801"/>
    </source>
</evidence>
<organism evidence="6 7">
    <name type="scientific">Triparma laevis f. longispina</name>
    <dbReference type="NCBI Taxonomy" id="1714387"/>
    <lineage>
        <taxon>Eukaryota</taxon>
        <taxon>Sar</taxon>
        <taxon>Stramenopiles</taxon>
        <taxon>Ochrophyta</taxon>
        <taxon>Bolidophyceae</taxon>
        <taxon>Parmales</taxon>
        <taxon>Triparmaceae</taxon>
        <taxon>Triparma</taxon>
    </lineage>
</organism>
<evidence type="ECO:0000313" key="7">
    <source>
        <dbReference type="Proteomes" id="UP001165122"/>
    </source>
</evidence>
<dbReference type="PANTHER" id="PTHR12655:SF0">
    <property type="entry name" value="ACYL-COENZYME A THIOESTERASE 9, MITOCHONDRIAL"/>
    <property type="match status" value="1"/>
</dbReference>
<dbReference type="InterPro" id="IPR033120">
    <property type="entry name" value="HOTDOG_ACOT"/>
</dbReference>
<name>A0A9W7F873_9STRA</name>
<keyword evidence="2" id="KW-0677">Repeat</keyword>
<keyword evidence="4" id="KW-0809">Transit peptide</keyword>
<dbReference type="PANTHER" id="PTHR12655">
    <property type="entry name" value="ACYL-COA THIOESTERASE"/>
    <property type="match status" value="1"/>
</dbReference>
<evidence type="ECO:0000256" key="2">
    <source>
        <dbReference type="ARBA" id="ARBA00022737"/>
    </source>
</evidence>
<dbReference type="EMBL" id="BRXW01000072">
    <property type="protein sequence ID" value="GMI04339.1"/>
    <property type="molecule type" value="Genomic_DNA"/>
</dbReference>
<comment type="similarity">
    <text evidence="1">Belongs to the acyl coenzyme A hydrolase family.</text>
</comment>
<accession>A0A9W7F873</accession>
<sequence>MFQNPIVQQLWEVRHAPSSTHDSYSSFSTPRPPSLSRSQILYPFSSNPVLAETYKSPWNEVRFGKILEDLDATAGNIAFSHCVKGGSWPAPLIVTAGIDSIQLNPTLRPSIKTDHILTGQISWVGSSSMEISMSVCGEEEGEPWLLAKFTFVAREGESGGATKIVELMPETDEERVAFRIGEATAMKKKERRSNLKSQSTYTLQMEHLASTLFSKSGPHLKMPSLACPSQILISQTELHNSFIAQPQQRNMANRIFGGFLMRRAFELAFATCYNFGGGRPKFVEVDDISFLEPVDVGDLMVFHARVLYTLEDGGELRLDGGKPLVMIEVEAWVQDPKTVESKISNRFYFTFSLPDKDTCREVVPGDLAEAKRMASRMIADKEQEEARRL</sequence>
<dbReference type="SUPFAM" id="SSF54637">
    <property type="entry name" value="Thioesterase/thiol ester dehydrase-isomerase"/>
    <property type="match status" value="2"/>
</dbReference>
<dbReference type="AlphaFoldDB" id="A0A9W7F873"/>
<evidence type="ECO:0000256" key="1">
    <source>
        <dbReference type="ARBA" id="ARBA00010458"/>
    </source>
</evidence>
<dbReference type="PROSITE" id="PS51770">
    <property type="entry name" value="HOTDOG_ACOT"/>
    <property type="match status" value="2"/>
</dbReference>
<dbReference type="GO" id="GO:0047617">
    <property type="term" value="F:fatty acyl-CoA hydrolase activity"/>
    <property type="evidence" value="ECO:0007669"/>
    <property type="project" value="TreeGrafter"/>
</dbReference>
<dbReference type="OrthoDB" id="331699at2759"/>
<feature type="domain" description="HotDog ACOT-type" evidence="5">
    <location>
        <begin position="31"/>
        <end position="157"/>
    </location>
</feature>
<comment type="caution">
    <text evidence="6">The sequence shown here is derived from an EMBL/GenBank/DDBJ whole genome shotgun (WGS) entry which is preliminary data.</text>
</comment>
<evidence type="ECO:0000313" key="6">
    <source>
        <dbReference type="EMBL" id="GMI04339.1"/>
    </source>
</evidence>
<gene>
    <name evidence="6" type="ORF">TrLO_g10866</name>
</gene>